<dbReference type="HOGENOM" id="CLU_3124852_0_0_1"/>
<name>G2YNU9_BOTF4</name>
<evidence type="ECO:0000256" key="1">
    <source>
        <dbReference type="SAM" id="MobiDB-lite"/>
    </source>
</evidence>
<sequence>MQLALTRCLSFSWPEHSVDQEKKAFEDDISNASGSFGDPKYAGNANTPVT</sequence>
<proteinExistence type="predicted"/>
<protein>
    <submittedName>
        <fullName evidence="2">Uncharacterized protein</fullName>
    </submittedName>
</protein>
<accession>G2YNU9</accession>
<dbReference type="EMBL" id="FQ790346">
    <property type="protein sequence ID" value="CCD53297.1"/>
    <property type="molecule type" value="Genomic_DNA"/>
</dbReference>
<evidence type="ECO:0000313" key="3">
    <source>
        <dbReference type="Proteomes" id="UP000008177"/>
    </source>
</evidence>
<gene>
    <name evidence="2" type="ORF">BofuT4_uP123160.1</name>
</gene>
<dbReference type="Proteomes" id="UP000008177">
    <property type="component" value="Unplaced contigs"/>
</dbReference>
<organism evidence="2 3">
    <name type="scientific">Botryotinia fuckeliana (strain T4)</name>
    <name type="common">Noble rot fungus</name>
    <name type="synonym">Botrytis cinerea</name>
    <dbReference type="NCBI Taxonomy" id="999810"/>
    <lineage>
        <taxon>Eukaryota</taxon>
        <taxon>Fungi</taxon>
        <taxon>Dikarya</taxon>
        <taxon>Ascomycota</taxon>
        <taxon>Pezizomycotina</taxon>
        <taxon>Leotiomycetes</taxon>
        <taxon>Helotiales</taxon>
        <taxon>Sclerotiniaceae</taxon>
        <taxon>Botrytis</taxon>
    </lineage>
</organism>
<dbReference type="InParanoid" id="G2YNU9"/>
<reference evidence="3" key="1">
    <citation type="journal article" date="2011" name="PLoS Genet.">
        <title>Genomic analysis of the necrotrophic fungal pathogens Sclerotinia sclerotiorum and Botrytis cinerea.</title>
        <authorList>
            <person name="Amselem J."/>
            <person name="Cuomo C.A."/>
            <person name="van Kan J.A."/>
            <person name="Viaud M."/>
            <person name="Benito E.P."/>
            <person name="Couloux A."/>
            <person name="Coutinho P.M."/>
            <person name="de Vries R.P."/>
            <person name="Dyer P.S."/>
            <person name="Fillinger S."/>
            <person name="Fournier E."/>
            <person name="Gout L."/>
            <person name="Hahn M."/>
            <person name="Kohn L."/>
            <person name="Lapalu N."/>
            <person name="Plummer K.M."/>
            <person name="Pradier J.M."/>
            <person name="Quevillon E."/>
            <person name="Sharon A."/>
            <person name="Simon A."/>
            <person name="ten Have A."/>
            <person name="Tudzynski B."/>
            <person name="Tudzynski P."/>
            <person name="Wincker P."/>
            <person name="Andrew M."/>
            <person name="Anthouard V."/>
            <person name="Beever R.E."/>
            <person name="Beffa R."/>
            <person name="Benoit I."/>
            <person name="Bouzid O."/>
            <person name="Brault B."/>
            <person name="Chen Z."/>
            <person name="Choquer M."/>
            <person name="Collemare J."/>
            <person name="Cotton P."/>
            <person name="Danchin E.G."/>
            <person name="Da Silva C."/>
            <person name="Gautier A."/>
            <person name="Giraud C."/>
            <person name="Giraud T."/>
            <person name="Gonzalez C."/>
            <person name="Grossetete S."/>
            <person name="Guldener U."/>
            <person name="Henrissat B."/>
            <person name="Howlett B.J."/>
            <person name="Kodira C."/>
            <person name="Kretschmer M."/>
            <person name="Lappartient A."/>
            <person name="Leroch M."/>
            <person name="Levis C."/>
            <person name="Mauceli E."/>
            <person name="Neuveglise C."/>
            <person name="Oeser B."/>
            <person name="Pearson M."/>
            <person name="Poulain J."/>
            <person name="Poussereau N."/>
            <person name="Quesneville H."/>
            <person name="Rascle C."/>
            <person name="Schumacher J."/>
            <person name="Segurens B."/>
            <person name="Sexton A."/>
            <person name="Silva E."/>
            <person name="Sirven C."/>
            <person name="Soanes D.M."/>
            <person name="Talbot N.J."/>
            <person name="Templeton M."/>
            <person name="Yandava C."/>
            <person name="Yarden O."/>
            <person name="Zeng Q."/>
            <person name="Rollins J.A."/>
            <person name="Lebrun M.H."/>
            <person name="Dickman M."/>
        </authorList>
    </citation>
    <scope>NUCLEOTIDE SEQUENCE [LARGE SCALE GENOMIC DNA]</scope>
    <source>
        <strain evidence="3">T4</strain>
    </source>
</reference>
<dbReference type="AlphaFoldDB" id="G2YNU9"/>
<feature type="region of interest" description="Disordered" evidence="1">
    <location>
        <begin position="29"/>
        <end position="50"/>
    </location>
</feature>
<evidence type="ECO:0000313" key="2">
    <source>
        <dbReference type="EMBL" id="CCD53297.1"/>
    </source>
</evidence>